<proteinExistence type="predicted"/>
<dbReference type="EMBL" id="NQVE01000030">
    <property type="protein sequence ID" value="RAL52718.1"/>
    <property type="molecule type" value="Genomic_DNA"/>
</dbReference>
<feature type="compositionally biased region" description="Basic and acidic residues" evidence="1">
    <location>
        <begin position="21"/>
        <end position="42"/>
    </location>
</feature>
<accession>A0A328E7U1</accession>
<dbReference type="Proteomes" id="UP000249390">
    <property type="component" value="Unassembled WGS sequence"/>
</dbReference>
<organism evidence="2 3">
    <name type="scientific">Cuscuta australis</name>
    <dbReference type="NCBI Taxonomy" id="267555"/>
    <lineage>
        <taxon>Eukaryota</taxon>
        <taxon>Viridiplantae</taxon>
        <taxon>Streptophyta</taxon>
        <taxon>Embryophyta</taxon>
        <taxon>Tracheophyta</taxon>
        <taxon>Spermatophyta</taxon>
        <taxon>Magnoliopsida</taxon>
        <taxon>eudicotyledons</taxon>
        <taxon>Gunneridae</taxon>
        <taxon>Pentapetalae</taxon>
        <taxon>asterids</taxon>
        <taxon>lamiids</taxon>
        <taxon>Solanales</taxon>
        <taxon>Convolvulaceae</taxon>
        <taxon>Cuscuteae</taxon>
        <taxon>Cuscuta</taxon>
        <taxon>Cuscuta subgen. Grammica</taxon>
        <taxon>Cuscuta sect. Cleistogrammica</taxon>
    </lineage>
</organism>
<evidence type="ECO:0000313" key="3">
    <source>
        <dbReference type="Proteomes" id="UP000249390"/>
    </source>
</evidence>
<protein>
    <submittedName>
        <fullName evidence="2">Uncharacterized protein</fullName>
    </submittedName>
</protein>
<dbReference type="AlphaFoldDB" id="A0A328E7U1"/>
<gene>
    <name evidence="2" type="ORF">DM860_007486</name>
</gene>
<feature type="region of interest" description="Disordered" evidence="1">
    <location>
        <begin position="1"/>
        <end position="43"/>
    </location>
</feature>
<name>A0A328E7U1_9ASTE</name>
<comment type="caution">
    <text evidence="2">The sequence shown here is derived from an EMBL/GenBank/DDBJ whole genome shotgun (WGS) entry which is preliminary data.</text>
</comment>
<sequence>MNSEETERRRSTGKDDDDDDDIRKGMKKGEKKETFKGMDGKQSKIQGIAIVSTSPALPPPSQSSSATTAIVSPTTTAPCFDHLRPSPRRHRQPCLSLAPATTINPTFAIAPATTVSPTFALAPAATVIPTFASALSPPSAVVTSRSARSER</sequence>
<evidence type="ECO:0000256" key="1">
    <source>
        <dbReference type="SAM" id="MobiDB-lite"/>
    </source>
</evidence>
<feature type="compositionally biased region" description="Basic and acidic residues" evidence="1">
    <location>
        <begin position="1"/>
        <end position="14"/>
    </location>
</feature>
<reference evidence="2 3" key="1">
    <citation type="submission" date="2018-06" db="EMBL/GenBank/DDBJ databases">
        <title>The Genome of Cuscuta australis (Dodder) Provides Insight into the Evolution of Plant Parasitism.</title>
        <authorList>
            <person name="Liu H."/>
        </authorList>
    </citation>
    <scope>NUCLEOTIDE SEQUENCE [LARGE SCALE GENOMIC DNA]</scope>
    <source>
        <strain evidence="3">cv. Yunnan</strain>
        <tissue evidence="2">Vines</tissue>
    </source>
</reference>
<evidence type="ECO:0000313" key="2">
    <source>
        <dbReference type="EMBL" id="RAL52718.1"/>
    </source>
</evidence>
<keyword evidence="3" id="KW-1185">Reference proteome</keyword>